<dbReference type="AlphaFoldDB" id="A0A068SGU4"/>
<dbReference type="Proteomes" id="UP000027586">
    <property type="component" value="Unassembled WGS sequence"/>
</dbReference>
<proteinExistence type="predicted"/>
<feature type="region of interest" description="Disordered" evidence="1">
    <location>
        <begin position="399"/>
        <end position="474"/>
    </location>
</feature>
<dbReference type="PANTHER" id="PTHR31569">
    <property type="entry name" value="SWIM-TYPE DOMAIN-CONTAINING PROTEIN"/>
    <property type="match status" value="1"/>
</dbReference>
<feature type="compositionally biased region" description="Basic and acidic residues" evidence="1">
    <location>
        <begin position="417"/>
        <end position="434"/>
    </location>
</feature>
<evidence type="ECO:0000259" key="2">
    <source>
        <dbReference type="Pfam" id="PF10551"/>
    </source>
</evidence>
<keyword evidence="4" id="KW-1185">Reference proteome</keyword>
<evidence type="ECO:0000256" key="1">
    <source>
        <dbReference type="SAM" id="MobiDB-lite"/>
    </source>
</evidence>
<dbReference type="STRING" id="1263082.A0A068SGU4"/>
<accession>A0A068SGU4</accession>
<dbReference type="InterPro" id="IPR018289">
    <property type="entry name" value="MULE_transposase_dom"/>
</dbReference>
<dbReference type="VEuPathDB" id="FungiDB:LCOR_11802.1"/>
<feature type="compositionally biased region" description="Basic and acidic residues" evidence="1">
    <location>
        <begin position="445"/>
        <end position="473"/>
    </location>
</feature>
<organism evidence="3 4">
    <name type="scientific">Lichtheimia corymbifera JMRC:FSU:9682</name>
    <dbReference type="NCBI Taxonomy" id="1263082"/>
    <lineage>
        <taxon>Eukaryota</taxon>
        <taxon>Fungi</taxon>
        <taxon>Fungi incertae sedis</taxon>
        <taxon>Mucoromycota</taxon>
        <taxon>Mucoromycotina</taxon>
        <taxon>Mucoromycetes</taxon>
        <taxon>Mucorales</taxon>
        <taxon>Lichtheimiaceae</taxon>
        <taxon>Lichtheimia</taxon>
    </lineage>
</organism>
<sequence>MDLHDYLEARGYTIRYSIRDNVIDKLFTTHKVCIERAQRFPEVIIIDATYKTSLSKMPLVNVVGIDNISSNNSTLSLRSFYIASAVLTNETKVSYDWVLQCLKKVVYDNGRIKPGIFITDDDKGLRTALDIIYPDVPHTLCAWHIKKNFESHASGCYKKNTKKEEEFLDILDEMLYGRTSEVFDSGKEKYYGFVDKTNKSKELRDYLETLLSYRELWAGPWVEQHVHLGDFQAEYTYFRESTTFLTFKDEDGYTDSQMINALRPLQGKVVHFAIRHIKRQLRQAWYNEESSSSTTHSSDCTCPLRINYLLPCMHTLPKHFMDEIRLDTIHSRWLLQPNEVQFQPLPIQDVDCSQVDEDFSRVMEGLTDTYHNLDGTRRAELIESLEEINKDTTPIDVEGLMCPESVITKGRPKNTKGGRDPSRFERSQKEHDNLEQANKTSQPKKSSDDGKGKKRPNEDTDHQANEIYPDRKSYRNRISNVPDWVHPDIPHDAILSVINVKADGWCG</sequence>
<feature type="domain" description="MULE transposase" evidence="2">
    <location>
        <begin position="43"/>
        <end position="148"/>
    </location>
</feature>
<evidence type="ECO:0000313" key="3">
    <source>
        <dbReference type="EMBL" id="CDH61027.1"/>
    </source>
</evidence>
<dbReference type="EMBL" id="CBTN010000123">
    <property type="protein sequence ID" value="CDH61027.1"/>
    <property type="molecule type" value="Genomic_DNA"/>
</dbReference>
<comment type="caution">
    <text evidence="3">The sequence shown here is derived from an EMBL/GenBank/DDBJ whole genome shotgun (WGS) entry which is preliminary data.</text>
</comment>
<protein>
    <recommendedName>
        <fullName evidence="2">MULE transposase domain-containing protein</fullName>
    </recommendedName>
</protein>
<dbReference type="PANTHER" id="PTHR31569:SF4">
    <property type="entry name" value="SWIM-TYPE DOMAIN-CONTAINING PROTEIN"/>
    <property type="match status" value="1"/>
</dbReference>
<dbReference type="InterPro" id="IPR052579">
    <property type="entry name" value="Zinc_finger_SWIM"/>
</dbReference>
<reference evidence="3" key="1">
    <citation type="submission" date="2013-08" db="EMBL/GenBank/DDBJ databases">
        <title>Gene expansion shapes genome architecture in the human pathogen Lichtheimia corymbifera: an evolutionary genomics analysis in the ancient terrestrial Mucorales (Mucoromycotina).</title>
        <authorList>
            <person name="Schwartze V.U."/>
            <person name="Winter S."/>
            <person name="Shelest E."/>
            <person name="Marcet-Houben M."/>
            <person name="Horn F."/>
            <person name="Wehner S."/>
            <person name="Hoffmann K."/>
            <person name="Riege K."/>
            <person name="Sammeth M."/>
            <person name="Nowrousian M."/>
            <person name="Valiante V."/>
            <person name="Linde J."/>
            <person name="Jacobsen I.D."/>
            <person name="Marz M."/>
            <person name="Brakhage A.A."/>
            <person name="Gabaldon T."/>
            <person name="Bocker S."/>
            <person name="Voigt K."/>
        </authorList>
    </citation>
    <scope>NUCLEOTIDE SEQUENCE [LARGE SCALE GENOMIC DNA]</scope>
    <source>
        <strain evidence="3">FSU 9682</strain>
    </source>
</reference>
<gene>
    <name evidence="3" type="ORF">LCOR_11802.1</name>
</gene>
<evidence type="ECO:0000313" key="4">
    <source>
        <dbReference type="Proteomes" id="UP000027586"/>
    </source>
</evidence>
<dbReference type="OrthoDB" id="2441661at2759"/>
<dbReference type="Pfam" id="PF10551">
    <property type="entry name" value="MULE"/>
    <property type="match status" value="1"/>
</dbReference>
<name>A0A068SGU4_9FUNG</name>